<dbReference type="Pfam" id="PF24997">
    <property type="entry name" value="PSF1_C"/>
    <property type="match status" value="1"/>
</dbReference>
<evidence type="ECO:0000259" key="5">
    <source>
        <dbReference type="Pfam" id="PF05916"/>
    </source>
</evidence>
<accession>A0AA39SN77</accession>
<dbReference type="CDD" id="cd11710">
    <property type="entry name" value="GINS_A_psf1"/>
    <property type="match status" value="1"/>
</dbReference>
<dbReference type="GO" id="GO:0000811">
    <property type="term" value="C:GINS complex"/>
    <property type="evidence" value="ECO:0007669"/>
    <property type="project" value="InterPro"/>
</dbReference>
<dbReference type="Pfam" id="PF05916">
    <property type="entry name" value="Sld5"/>
    <property type="match status" value="1"/>
</dbReference>
<keyword evidence="4" id="KW-0539">Nucleus</keyword>
<comment type="similarity">
    <text evidence="2">Belongs to the GINS1/PSF1 family.</text>
</comment>
<dbReference type="AlphaFoldDB" id="A0AA39SN77"/>
<dbReference type="SUPFAM" id="SSF158573">
    <property type="entry name" value="GINS helical bundle-like"/>
    <property type="match status" value="1"/>
</dbReference>
<dbReference type="Gene3D" id="1.20.58.1030">
    <property type="match status" value="1"/>
</dbReference>
<dbReference type="InterPro" id="IPR005339">
    <property type="entry name" value="GINS_Psf1"/>
</dbReference>
<dbReference type="GO" id="GO:1902983">
    <property type="term" value="P:DNA strand elongation involved in mitotic DNA replication"/>
    <property type="evidence" value="ECO:0007669"/>
    <property type="project" value="TreeGrafter"/>
</dbReference>
<dbReference type="InterPro" id="IPR036224">
    <property type="entry name" value="GINS_bundle-like_dom_sf"/>
</dbReference>
<feature type="domain" description="GINS subunit" evidence="5">
    <location>
        <begin position="105"/>
        <end position="177"/>
    </location>
</feature>
<dbReference type="Proteomes" id="UP001168877">
    <property type="component" value="Unassembled WGS sequence"/>
</dbReference>
<evidence type="ECO:0000259" key="6">
    <source>
        <dbReference type="Pfam" id="PF24997"/>
    </source>
</evidence>
<evidence type="ECO:0000313" key="7">
    <source>
        <dbReference type="EMBL" id="KAK0595009.1"/>
    </source>
</evidence>
<dbReference type="InterPro" id="IPR056783">
    <property type="entry name" value="PSF1_C"/>
</dbReference>
<gene>
    <name evidence="7" type="ORF">LWI29_002530</name>
</gene>
<reference evidence="7" key="1">
    <citation type="journal article" date="2022" name="Plant J.">
        <title>Strategies of tolerance reflected in two North American maple genomes.</title>
        <authorList>
            <person name="McEvoy S.L."/>
            <person name="Sezen U.U."/>
            <person name="Trouern-Trend A."/>
            <person name="McMahon S.M."/>
            <person name="Schaberg P.G."/>
            <person name="Yang J."/>
            <person name="Wegrzyn J.L."/>
            <person name="Swenson N.G."/>
        </authorList>
    </citation>
    <scope>NUCLEOTIDE SEQUENCE</scope>
    <source>
        <strain evidence="7">NS2018</strain>
    </source>
</reference>
<comment type="subcellular location">
    <subcellularLocation>
        <location evidence="1">Nucleus</location>
    </subcellularLocation>
</comment>
<name>A0AA39SN77_ACESA</name>
<feature type="domain" description="DNA replication complex GINS protein PSF1 C-terminal" evidence="6">
    <location>
        <begin position="189"/>
        <end position="235"/>
    </location>
</feature>
<sequence length="246" mass="28439">MHGRRACRLVKEFNSGEKGQLNHFNEELLNEVAKECSENFLVLQSLIRKMPGRRVGFPNNKKCRPLWSTHQPPFFNSQQMLPNGLCVRKCKEEGLDFQTTRNADHYGALINHLSLIRNKRCLMAYVYNRAEMIQNLAWTVGLRLFELPEEIQEKLSHPEKEYFKKHSSALESYMSKVDLDLNVDMVPPKDPYIKVRVLDDVGEGIVVSDKAANFARHSMHFLKQTDAELYISRVGCPLILFDCLVN</sequence>
<dbReference type="PANTHER" id="PTHR12914">
    <property type="entry name" value="PARTNER OF SLD5"/>
    <property type="match status" value="1"/>
</dbReference>
<protein>
    <recommendedName>
        <fullName evidence="9">GINS subunit domain-containing protein</fullName>
    </recommendedName>
</protein>
<evidence type="ECO:0000313" key="8">
    <source>
        <dbReference type="Proteomes" id="UP001168877"/>
    </source>
</evidence>
<evidence type="ECO:0008006" key="9">
    <source>
        <dbReference type="Google" id="ProtNLM"/>
    </source>
</evidence>
<evidence type="ECO:0000256" key="2">
    <source>
        <dbReference type="ARBA" id="ARBA00006677"/>
    </source>
</evidence>
<evidence type="ECO:0000256" key="1">
    <source>
        <dbReference type="ARBA" id="ARBA00004123"/>
    </source>
</evidence>
<organism evidence="7 8">
    <name type="scientific">Acer saccharum</name>
    <name type="common">Sugar maple</name>
    <dbReference type="NCBI Taxonomy" id="4024"/>
    <lineage>
        <taxon>Eukaryota</taxon>
        <taxon>Viridiplantae</taxon>
        <taxon>Streptophyta</taxon>
        <taxon>Embryophyta</taxon>
        <taxon>Tracheophyta</taxon>
        <taxon>Spermatophyta</taxon>
        <taxon>Magnoliopsida</taxon>
        <taxon>eudicotyledons</taxon>
        <taxon>Gunneridae</taxon>
        <taxon>Pentapetalae</taxon>
        <taxon>rosids</taxon>
        <taxon>malvids</taxon>
        <taxon>Sapindales</taxon>
        <taxon>Sapindaceae</taxon>
        <taxon>Hippocastanoideae</taxon>
        <taxon>Acereae</taxon>
        <taxon>Acer</taxon>
    </lineage>
</organism>
<dbReference type="EMBL" id="JAUESC010000004">
    <property type="protein sequence ID" value="KAK0595009.1"/>
    <property type="molecule type" value="Genomic_DNA"/>
</dbReference>
<reference evidence="7" key="2">
    <citation type="submission" date="2023-06" db="EMBL/GenBank/DDBJ databases">
        <authorList>
            <person name="Swenson N.G."/>
            <person name="Wegrzyn J.L."/>
            <person name="Mcevoy S.L."/>
        </authorList>
    </citation>
    <scope>NUCLEOTIDE SEQUENCE</scope>
    <source>
        <strain evidence="7">NS2018</strain>
        <tissue evidence="7">Leaf</tissue>
    </source>
</reference>
<evidence type="ECO:0000256" key="4">
    <source>
        <dbReference type="ARBA" id="ARBA00023242"/>
    </source>
</evidence>
<proteinExistence type="inferred from homology"/>
<evidence type="ECO:0000256" key="3">
    <source>
        <dbReference type="ARBA" id="ARBA00022705"/>
    </source>
</evidence>
<keyword evidence="3" id="KW-0235">DNA replication</keyword>
<comment type="caution">
    <text evidence="7">The sequence shown here is derived from an EMBL/GenBank/DDBJ whole genome shotgun (WGS) entry which is preliminary data.</text>
</comment>
<dbReference type="InterPro" id="IPR021151">
    <property type="entry name" value="GINS_A"/>
</dbReference>
<dbReference type="PANTHER" id="PTHR12914:SF2">
    <property type="entry name" value="DNA REPLICATION COMPLEX GINS PROTEIN PSF1"/>
    <property type="match status" value="1"/>
</dbReference>
<keyword evidence="8" id="KW-1185">Reference proteome</keyword>